<organism evidence="2 3">
    <name type="scientific">Schizothecium vesticola</name>
    <dbReference type="NCBI Taxonomy" id="314040"/>
    <lineage>
        <taxon>Eukaryota</taxon>
        <taxon>Fungi</taxon>
        <taxon>Dikarya</taxon>
        <taxon>Ascomycota</taxon>
        <taxon>Pezizomycotina</taxon>
        <taxon>Sordariomycetes</taxon>
        <taxon>Sordariomycetidae</taxon>
        <taxon>Sordariales</taxon>
        <taxon>Schizotheciaceae</taxon>
        <taxon>Schizothecium</taxon>
    </lineage>
</organism>
<protein>
    <submittedName>
        <fullName evidence="2">Uncharacterized protein</fullName>
    </submittedName>
</protein>
<evidence type="ECO:0000256" key="1">
    <source>
        <dbReference type="SAM" id="MobiDB-lite"/>
    </source>
</evidence>
<name>A0AA40EUE3_9PEZI</name>
<feature type="compositionally biased region" description="Basic and acidic residues" evidence="1">
    <location>
        <begin position="284"/>
        <end position="304"/>
    </location>
</feature>
<feature type="compositionally biased region" description="Polar residues" evidence="1">
    <location>
        <begin position="215"/>
        <end position="227"/>
    </location>
</feature>
<reference evidence="2" key="1">
    <citation type="submission" date="2023-06" db="EMBL/GenBank/DDBJ databases">
        <title>Genome-scale phylogeny and comparative genomics of the fungal order Sordariales.</title>
        <authorList>
            <consortium name="Lawrence Berkeley National Laboratory"/>
            <person name="Hensen N."/>
            <person name="Bonometti L."/>
            <person name="Westerberg I."/>
            <person name="Brannstrom I.O."/>
            <person name="Guillou S."/>
            <person name="Cros-Aarteil S."/>
            <person name="Calhoun S."/>
            <person name="Haridas S."/>
            <person name="Kuo A."/>
            <person name="Mondo S."/>
            <person name="Pangilinan J."/>
            <person name="Riley R."/>
            <person name="LaButti K."/>
            <person name="Andreopoulos B."/>
            <person name="Lipzen A."/>
            <person name="Chen C."/>
            <person name="Yanf M."/>
            <person name="Daum C."/>
            <person name="Ng V."/>
            <person name="Clum A."/>
            <person name="Steindorff A."/>
            <person name="Ohm R."/>
            <person name="Martin F."/>
            <person name="Silar P."/>
            <person name="Natvig D."/>
            <person name="Lalanne C."/>
            <person name="Gautier V."/>
            <person name="Ament-velasquez S.L."/>
            <person name="Kruys A."/>
            <person name="Hutchinson M.I."/>
            <person name="Powell A.J."/>
            <person name="Barry K."/>
            <person name="Miller A.N."/>
            <person name="Grigoriev I.V."/>
            <person name="Debuchy R."/>
            <person name="Gladieux P."/>
            <person name="Thoren M.H."/>
            <person name="Johannesson H."/>
        </authorList>
    </citation>
    <scope>NUCLEOTIDE SEQUENCE</scope>
    <source>
        <strain evidence="2">SMH3187-1</strain>
    </source>
</reference>
<keyword evidence="3" id="KW-1185">Reference proteome</keyword>
<comment type="caution">
    <text evidence="2">The sequence shown here is derived from an EMBL/GenBank/DDBJ whole genome shotgun (WGS) entry which is preliminary data.</text>
</comment>
<proteinExistence type="predicted"/>
<feature type="region of interest" description="Disordered" evidence="1">
    <location>
        <begin position="209"/>
        <end position="232"/>
    </location>
</feature>
<feature type="region of interest" description="Disordered" evidence="1">
    <location>
        <begin position="282"/>
        <end position="304"/>
    </location>
</feature>
<dbReference type="EMBL" id="JAUKUD010000004">
    <property type="protein sequence ID" value="KAK0745758.1"/>
    <property type="molecule type" value="Genomic_DNA"/>
</dbReference>
<evidence type="ECO:0000313" key="3">
    <source>
        <dbReference type="Proteomes" id="UP001172155"/>
    </source>
</evidence>
<feature type="region of interest" description="Disordered" evidence="1">
    <location>
        <begin position="13"/>
        <end position="42"/>
    </location>
</feature>
<evidence type="ECO:0000313" key="2">
    <source>
        <dbReference type="EMBL" id="KAK0745758.1"/>
    </source>
</evidence>
<dbReference type="Proteomes" id="UP001172155">
    <property type="component" value="Unassembled WGS sequence"/>
</dbReference>
<accession>A0AA40EUE3</accession>
<sequence>MLRIRRLIRMTPEEPREMRKEMEEQYERNEPKRRAETAQREAEIARRANLHPTERLAEDGVKLRQEIESKDDMIAVLEVSRSARAGCRASDCFYAPRIHIQDKFRIRVEGVRGQFDPAHRAKQYYHVLCFEAMMDWDKIIPSGKFVCDAGETWGLLVRKWFQHRGRINEKVLVEYVKEREEWDMKHYGGFSRALIRALFADTERRGADDGAEGIASSSASVPETTVASRKEDGSPVLREYVMNEGWVSLFLLLQLPEIEGGRMQFMQDPRRPFVLQAVDPWPDANERVGAEEYGPKTEEEGGED</sequence>
<dbReference type="AlphaFoldDB" id="A0AA40EUE3"/>
<gene>
    <name evidence="2" type="ORF">B0T18DRAFT_488480</name>
</gene>